<feature type="transmembrane region" description="Helical" evidence="2">
    <location>
        <begin position="109"/>
        <end position="131"/>
    </location>
</feature>
<protein>
    <submittedName>
        <fullName evidence="3">Uncharacterized protein</fullName>
    </submittedName>
</protein>
<keyword evidence="2" id="KW-0812">Transmembrane</keyword>
<keyword evidence="4" id="KW-1185">Reference proteome</keyword>
<comment type="caution">
    <text evidence="3">The sequence shown here is derived from an EMBL/GenBank/DDBJ whole genome shotgun (WGS) entry which is preliminary data.</text>
</comment>
<dbReference type="EMBL" id="MU620892">
    <property type="protein sequence ID" value="KAI8584639.1"/>
    <property type="molecule type" value="Genomic_DNA"/>
</dbReference>
<proteinExistence type="predicted"/>
<feature type="region of interest" description="Disordered" evidence="1">
    <location>
        <begin position="219"/>
        <end position="247"/>
    </location>
</feature>
<evidence type="ECO:0000313" key="4">
    <source>
        <dbReference type="Proteomes" id="UP001206595"/>
    </source>
</evidence>
<reference evidence="3" key="1">
    <citation type="submission" date="2021-06" db="EMBL/GenBank/DDBJ databases">
        <authorList>
            <consortium name="DOE Joint Genome Institute"/>
            <person name="Mondo S.J."/>
            <person name="Amses K.R."/>
            <person name="Simmons D.R."/>
            <person name="Longcore J.E."/>
            <person name="Seto K."/>
            <person name="Alves G.H."/>
            <person name="Bonds A.E."/>
            <person name="Quandt C.A."/>
            <person name="Davis W.J."/>
            <person name="Chang Y."/>
            <person name="Letcher P.M."/>
            <person name="Powell M.J."/>
            <person name="Kuo A."/>
            <person name="Labutti K."/>
            <person name="Pangilinan J."/>
            <person name="Andreopoulos W."/>
            <person name="Tritt A."/>
            <person name="Riley R."/>
            <person name="Hundley H."/>
            <person name="Johnson J."/>
            <person name="Lipzen A."/>
            <person name="Barry K."/>
            <person name="Berbee M.L."/>
            <person name="Buchler N.E."/>
            <person name="Grigoriev I.V."/>
            <person name="Spatafora J.W."/>
            <person name="Stajich J.E."/>
            <person name="James T.Y."/>
        </authorList>
    </citation>
    <scope>NUCLEOTIDE SEQUENCE</scope>
    <source>
        <strain evidence="3">AG</strain>
    </source>
</reference>
<dbReference type="Proteomes" id="UP001206595">
    <property type="component" value="Unassembled WGS sequence"/>
</dbReference>
<organism evidence="3 4">
    <name type="scientific">Umbelopsis ramanniana AG</name>
    <dbReference type="NCBI Taxonomy" id="1314678"/>
    <lineage>
        <taxon>Eukaryota</taxon>
        <taxon>Fungi</taxon>
        <taxon>Fungi incertae sedis</taxon>
        <taxon>Mucoromycota</taxon>
        <taxon>Mucoromycotina</taxon>
        <taxon>Umbelopsidomycetes</taxon>
        <taxon>Umbelopsidales</taxon>
        <taxon>Umbelopsidaceae</taxon>
        <taxon>Umbelopsis</taxon>
    </lineage>
</organism>
<reference evidence="3" key="2">
    <citation type="journal article" date="2022" name="Proc. Natl. Acad. Sci. U.S.A.">
        <title>Diploid-dominant life cycles characterize the early evolution of Fungi.</title>
        <authorList>
            <person name="Amses K.R."/>
            <person name="Simmons D.R."/>
            <person name="Longcore J.E."/>
            <person name="Mondo S.J."/>
            <person name="Seto K."/>
            <person name="Jeronimo G.H."/>
            <person name="Bonds A.E."/>
            <person name="Quandt C.A."/>
            <person name="Davis W.J."/>
            <person name="Chang Y."/>
            <person name="Federici B.A."/>
            <person name="Kuo A."/>
            <person name="LaButti K."/>
            <person name="Pangilinan J."/>
            <person name="Andreopoulos W."/>
            <person name="Tritt A."/>
            <person name="Riley R."/>
            <person name="Hundley H."/>
            <person name="Johnson J."/>
            <person name="Lipzen A."/>
            <person name="Barry K."/>
            <person name="Lang B.F."/>
            <person name="Cuomo C.A."/>
            <person name="Buchler N.E."/>
            <person name="Grigoriev I.V."/>
            <person name="Spatafora J.W."/>
            <person name="Stajich J.E."/>
            <person name="James T.Y."/>
        </authorList>
    </citation>
    <scope>NUCLEOTIDE SEQUENCE</scope>
    <source>
        <strain evidence="3">AG</strain>
    </source>
</reference>
<accession>A0AAD5HJ19</accession>
<dbReference type="RefSeq" id="XP_051449643.1">
    <property type="nucleotide sequence ID" value="XM_051585018.1"/>
</dbReference>
<dbReference type="AlphaFoldDB" id="A0AAD5HJ19"/>
<dbReference type="GeneID" id="75910368"/>
<feature type="compositionally biased region" description="Polar residues" evidence="1">
    <location>
        <begin position="168"/>
        <end position="177"/>
    </location>
</feature>
<keyword evidence="2" id="KW-0472">Membrane</keyword>
<evidence type="ECO:0000256" key="1">
    <source>
        <dbReference type="SAM" id="MobiDB-lite"/>
    </source>
</evidence>
<feature type="region of interest" description="Disordered" evidence="1">
    <location>
        <begin position="156"/>
        <end position="180"/>
    </location>
</feature>
<feature type="compositionally biased region" description="Polar residues" evidence="1">
    <location>
        <begin position="225"/>
        <end position="247"/>
    </location>
</feature>
<evidence type="ECO:0000313" key="3">
    <source>
        <dbReference type="EMBL" id="KAI8584639.1"/>
    </source>
</evidence>
<evidence type="ECO:0000256" key="2">
    <source>
        <dbReference type="SAM" id="Phobius"/>
    </source>
</evidence>
<keyword evidence="2" id="KW-1133">Transmembrane helix</keyword>
<name>A0AAD5HJ19_UMBRA</name>
<sequence length="247" mass="27066">MDGKAKPWCQIIPKYSKLNLPPLPLYVFYAVSCTDNVQCYPYRNNTPFAWPNLACDPNLCFVISANGSPAPSPSVIPNITSTVDPGATATPSSSPDSGDNFITTGSSKVSVTTIALIAVSSLLFLLGLAWLTRIITKCRLCPTPFFQRRDEQSPVVATTDLSSHHPDNQSTTSSNLTEPLPVYVPPDAPPPKYENAIVNQIRETRVYPVVDESTWVDGLERGEANESSSTSEMRQVNPPSRSMFNWR</sequence>
<gene>
    <name evidence="3" type="ORF">K450DRAFT_217245</name>
</gene>